<dbReference type="Proteomes" id="UP001055712">
    <property type="component" value="Unassembled WGS sequence"/>
</dbReference>
<feature type="compositionally biased region" description="Low complexity" evidence="1">
    <location>
        <begin position="131"/>
        <end position="162"/>
    </location>
</feature>
<dbReference type="PROSITE" id="PS50076">
    <property type="entry name" value="DNAJ_2"/>
    <property type="match status" value="1"/>
</dbReference>
<evidence type="ECO:0000259" key="2">
    <source>
        <dbReference type="PROSITE" id="PS50076"/>
    </source>
</evidence>
<dbReference type="Gene3D" id="1.10.287.110">
    <property type="entry name" value="DnaJ domain"/>
    <property type="match status" value="1"/>
</dbReference>
<dbReference type="CDD" id="cd06257">
    <property type="entry name" value="DnaJ"/>
    <property type="match status" value="1"/>
</dbReference>
<evidence type="ECO:0000313" key="4">
    <source>
        <dbReference type="Proteomes" id="UP001055712"/>
    </source>
</evidence>
<comment type="caution">
    <text evidence="3">The sequence shown here is derived from an EMBL/GenBank/DDBJ whole genome shotgun (WGS) entry which is preliminary data.</text>
</comment>
<dbReference type="InterPro" id="IPR001623">
    <property type="entry name" value="DnaJ_domain"/>
</dbReference>
<dbReference type="InterPro" id="IPR036869">
    <property type="entry name" value="J_dom_sf"/>
</dbReference>
<proteinExistence type="predicted"/>
<dbReference type="AlphaFoldDB" id="A0A9D4TUQ2"/>
<feature type="region of interest" description="Disordered" evidence="1">
    <location>
        <begin position="211"/>
        <end position="242"/>
    </location>
</feature>
<gene>
    <name evidence="3" type="ORF">D9Q98_001599</name>
</gene>
<protein>
    <recommendedName>
        <fullName evidence="2">J domain-containing protein</fullName>
    </recommendedName>
</protein>
<reference evidence="3" key="2">
    <citation type="submission" date="2020-11" db="EMBL/GenBank/DDBJ databases">
        <authorList>
            <person name="Cecchin M."/>
            <person name="Marcolungo L."/>
            <person name="Rossato M."/>
            <person name="Girolomoni L."/>
            <person name="Cosentino E."/>
            <person name="Cuine S."/>
            <person name="Li-Beisson Y."/>
            <person name="Delledonne M."/>
            <person name="Ballottari M."/>
        </authorList>
    </citation>
    <scope>NUCLEOTIDE SEQUENCE</scope>
    <source>
        <strain evidence="3">211/11P</strain>
        <tissue evidence="3">Whole cell</tissue>
    </source>
</reference>
<evidence type="ECO:0000256" key="1">
    <source>
        <dbReference type="SAM" id="MobiDB-lite"/>
    </source>
</evidence>
<reference evidence="3" key="1">
    <citation type="journal article" date="2019" name="Plant J.">
        <title>Chlorella vulgaris genome assembly and annotation reveals the molecular basis for metabolic acclimation to high light conditions.</title>
        <authorList>
            <person name="Cecchin M."/>
            <person name="Marcolungo L."/>
            <person name="Rossato M."/>
            <person name="Girolomoni L."/>
            <person name="Cosentino E."/>
            <person name="Cuine S."/>
            <person name="Li-Beisson Y."/>
            <person name="Delledonne M."/>
            <person name="Ballottari M."/>
        </authorList>
    </citation>
    <scope>NUCLEOTIDE SEQUENCE</scope>
    <source>
        <strain evidence="3">211/11P</strain>
    </source>
</reference>
<name>A0A9D4TUQ2_CHLVU</name>
<organism evidence="3 4">
    <name type="scientific">Chlorella vulgaris</name>
    <name type="common">Green alga</name>
    <dbReference type="NCBI Taxonomy" id="3077"/>
    <lineage>
        <taxon>Eukaryota</taxon>
        <taxon>Viridiplantae</taxon>
        <taxon>Chlorophyta</taxon>
        <taxon>core chlorophytes</taxon>
        <taxon>Trebouxiophyceae</taxon>
        <taxon>Chlorellales</taxon>
        <taxon>Chlorellaceae</taxon>
        <taxon>Chlorella clade</taxon>
        <taxon>Chlorella</taxon>
    </lineage>
</organism>
<keyword evidence="4" id="KW-1185">Reference proteome</keyword>
<feature type="domain" description="J" evidence="2">
    <location>
        <begin position="247"/>
        <end position="313"/>
    </location>
</feature>
<feature type="compositionally biased region" description="Basic and acidic residues" evidence="1">
    <location>
        <begin position="80"/>
        <end position="90"/>
    </location>
</feature>
<accession>A0A9D4TUQ2</accession>
<feature type="region of interest" description="Disordered" evidence="1">
    <location>
        <begin position="126"/>
        <end position="171"/>
    </location>
</feature>
<evidence type="ECO:0000313" key="3">
    <source>
        <dbReference type="EMBL" id="KAI3435534.1"/>
    </source>
</evidence>
<feature type="region of interest" description="Disordered" evidence="1">
    <location>
        <begin position="71"/>
        <end position="93"/>
    </location>
</feature>
<dbReference type="OrthoDB" id="10660539at2759"/>
<dbReference type="SUPFAM" id="SSF46565">
    <property type="entry name" value="Chaperone J-domain"/>
    <property type="match status" value="1"/>
</dbReference>
<sequence length="313" mass="34146">MLAAARRESGQRLWRLAVASGTQCEFGTASVLSAEQEAAKRERRKQRRKQNRELRERALGWQWSWDPALGKAHSTASAGDLRRRTTSCREEDGDSEDAVLFEALAGVPKSSKERRKLSRAWKQWQAWQGQSSSGHSSSMPCSSSSSGRGSSSSDSSRPRPGSAGTSAGPRWGQADWTWEELGQSSSSSSSEFHWFSSWHEEAWYAEGDERGFRQGSTNRHTSPGGGSGCGSGRHSSGHGTAAHPVRHSMSLLQLEDSWLASRSRPQLRQAYLAAAKDAHPDLHTHGGAGCAAAAELRFKDIQAAYQALLSMAY</sequence>
<dbReference type="EMBL" id="SIDB01000002">
    <property type="protein sequence ID" value="KAI3435534.1"/>
    <property type="molecule type" value="Genomic_DNA"/>
</dbReference>